<dbReference type="Proteomes" id="UP000887576">
    <property type="component" value="Unplaced"/>
</dbReference>
<evidence type="ECO:0000313" key="2">
    <source>
        <dbReference type="WBParaSite" id="JU765_v2.g2960.t1"/>
    </source>
</evidence>
<protein>
    <submittedName>
        <fullName evidence="2">COX assembly mitochondrial protein</fullName>
    </submittedName>
</protein>
<reference evidence="2" key="1">
    <citation type="submission" date="2022-11" db="UniProtKB">
        <authorList>
            <consortium name="WormBaseParasite"/>
        </authorList>
    </citation>
    <scope>IDENTIFICATION</scope>
</reference>
<accession>A0AC34R354</accession>
<sequence>MLPDLSPHLHTEECNKLVEIMRRCFDEHPLKRYFGACSIWDEAVWQCTHMERIWRRSNNPKYGKRYAELKKLPFDYYTPMLKKLKAEGKLNLDSDSGCKI</sequence>
<name>A0AC34R354_9BILA</name>
<organism evidence="1 2">
    <name type="scientific">Panagrolaimus sp. JU765</name>
    <dbReference type="NCBI Taxonomy" id="591449"/>
    <lineage>
        <taxon>Eukaryota</taxon>
        <taxon>Metazoa</taxon>
        <taxon>Ecdysozoa</taxon>
        <taxon>Nematoda</taxon>
        <taxon>Chromadorea</taxon>
        <taxon>Rhabditida</taxon>
        <taxon>Tylenchina</taxon>
        <taxon>Panagrolaimomorpha</taxon>
        <taxon>Panagrolaimoidea</taxon>
        <taxon>Panagrolaimidae</taxon>
        <taxon>Panagrolaimus</taxon>
    </lineage>
</organism>
<evidence type="ECO:0000313" key="1">
    <source>
        <dbReference type="Proteomes" id="UP000887576"/>
    </source>
</evidence>
<proteinExistence type="predicted"/>
<dbReference type="WBParaSite" id="JU765_v2.g2960.t1">
    <property type="protein sequence ID" value="JU765_v2.g2960.t1"/>
    <property type="gene ID" value="JU765_v2.g2960"/>
</dbReference>